<feature type="transmembrane region" description="Helical" evidence="2">
    <location>
        <begin position="197"/>
        <end position="216"/>
    </location>
</feature>
<feature type="transmembrane region" description="Helical" evidence="2">
    <location>
        <begin position="96"/>
        <end position="113"/>
    </location>
</feature>
<dbReference type="InterPro" id="IPR050882">
    <property type="entry name" value="Prepilin_peptidase/N-MTase"/>
</dbReference>
<dbReference type="Gene3D" id="1.20.120.1220">
    <property type="match status" value="1"/>
</dbReference>
<sequence>MIEAIPIFIALSLCYGFVGVVLMALYIDYQAQYRTLLSFVFSSWYYRICFFVLCVCSFFVLVWQDIGASYVILMFLLLLGLIDIKCLALPDMLNFSLLLVCVVYAFLESSIVYESFMQRVLLGFGVGGVFFTLKILYQSFMHKDIIGEADIVVLSALGIAFGALSAFVSVFLGSIVALVYALFLAIWYKRNLIHLKLPFCFFIFVGTIMQMLWLSYGDLLYA</sequence>
<keyword evidence="2" id="KW-0812">Transmembrane</keyword>
<feature type="transmembrane region" description="Helical" evidence="2">
    <location>
        <begin position="152"/>
        <end position="185"/>
    </location>
</feature>
<evidence type="ECO:0000256" key="1">
    <source>
        <dbReference type="ARBA" id="ARBA00005801"/>
    </source>
</evidence>
<protein>
    <submittedName>
        <fullName evidence="4">Prepilin peptidase</fullName>
        <ecNumber evidence="4">3.4.23.43</ecNumber>
    </submittedName>
</protein>
<dbReference type="PANTHER" id="PTHR30487">
    <property type="entry name" value="TYPE 4 PREPILIN-LIKE PROTEINS LEADER PEPTIDE-PROCESSING ENZYME"/>
    <property type="match status" value="1"/>
</dbReference>
<feature type="transmembrane region" description="Helical" evidence="2">
    <location>
        <begin position="44"/>
        <end position="63"/>
    </location>
</feature>
<feature type="domain" description="Prepilin type IV endopeptidase peptidase" evidence="3">
    <location>
        <begin position="71"/>
        <end position="182"/>
    </location>
</feature>
<evidence type="ECO:0000313" key="5">
    <source>
        <dbReference type="Proteomes" id="UP001434737"/>
    </source>
</evidence>
<keyword evidence="2" id="KW-0472">Membrane</keyword>
<gene>
    <name evidence="4" type="ORF">V3I05_08220</name>
</gene>
<dbReference type="Proteomes" id="UP001434737">
    <property type="component" value="Chromosome"/>
</dbReference>
<feature type="transmembrane region" description="Helical" evidence="2">
    <location>
        <begin position="70"/>
        <end position="90"/>
    </location>
</feature>
<feature type="transmembrane region" description="Helical" evidence="2">
    <location>
        <begin position="120"/>
        <end position="140"/>
    </location>
</feature>
<dbReference type="PANTHER" id="PTHR30487:SF0">
    <property type="entry name" value="PREPILIN LEADER PEPTIDASE_N-METHYLTRANSFERASE-RELATED"/>
    <property type="match status" value="1"/>
</dbReference>
<proteinExistence type="inferred from homology"/>
<evidence type="ECO:0000256" key="2">
    <source>
        <dbReference type="SAM" id="Phobius"/>
    </source>
</evidence>
<name>A0ABZ3F635_9HELI</name>
<accession>A0ABZ3F635</accession>
<evidence type="ECO:0000313" key="4">
    <source>
        <dbReference type="EMBL" id="XAM17665.1"/>
    </source>
</evidence>
<dbReference type="InterPro" id="IPR000045">
    <property type="entry name" value="Prepilin_IV_endopep_pep"/>
</dbReference>
<keyword evidence="2" id="KW-1133">Transmembrane helix</keyword>
<dbReference type="EC" id="3.4.23.43" evidence="4"/>
<organism evidence="4 5">
    <name type="scientific">Helicobacter mastomyrinus</name>
    <dbReference type="NCBI Taxonomy" id="287948"/>
    <lineage>
        <taxon>Bacteria</taxon>
        <taxon>Pseudomonadati</taxon>
        <taxon>Campylobacterota</taxon>
        <taxon>Epsilonproteobacteria</taxon>
        <taxon>Campylobacterales</taxon>
        <taxon>Helicobacteraceae</taxon>
        <taxon>Helicobacter</taxon>
    </lineage>
</organism>
<keyword evidence="5" id="KW-1185">Reference proteome</keyword>
<feature type="transmembrane region" description="Helical" evidence="2">
    <location>
        <begin position="7"/>
        <end position="29"/>
    </location>
</feature>
<dbReference type="EMBL" id="CP145316">
    <property type="protein sequence ID" value="XAM17665.1"/>
    <property type="molecule type" value="Genomic_DNA"/>
</dbReference>
<reference evidence="4 5" key="1">
    <citation type="submission" date="2024-02" db="EMBL/GenBank/DDBJ databases">
        <title>Genome and pathogenicity analysis of Helicobacter mastomyrinus isolated from mice.</title>
        <authorList>
            <person name="Zhu L."/>
        </authorList>
    </citation>
    <scope>NUCLEOTIDE SEQUENCE [LARGE SCALE GENOMIC DNA]</scope>
    <source>
        <strain evidence="4 5">Hm-17</strain>
    </source>
</reference>
<evidence type="ECO:0000259" key="3">
    <source>
        <dbReference type="Pfam" id="PF01478"/>
    </source>
</evidence>
<dbReference type="GO" id="GO:0004190">
    <property type="term" value="F:aspartic-type endopeptidase activity"/>
    <property type="evidence" value="ECO:0007669"/>
    <property type="project" value="UniProtKB-EC"/>
</dbReference>
<dbReference type="Pfam" id="PF01478">
    <property type="entry name" value="Peptidase_A24"/>
    <property type="match status" value="1"/>
</dbReference>
<keyword evidence="4" id="KW-0378">Hydrolase</keyword>
<dbReference type="RefSeq" id="WP_295698489.1">
    <property type="nucleotide sequence ID" value="NZ_CP145316.1"/>
</dbReference>
<comment type="similarity">
    <text evidence="1">Belongs to the peptidase A24 family.</text>
</comment>